<sequence>MVSVPGMAMENVNYFTNDERCAGWRGAAPGHYYAPVGALTHEYVTATGYECANYEGHAAPTGTTVDYYPTGLSPVMYQAMPGRREKDGCRKSVGNECAETVSGEVKVKEDIGEAVKSEKKNDKSKSVNEGAVNPREAVSVNDVDTDCAVSGVTKVEGVCRSPTKKPCCSEEQVDATKVDTAEPLEDEKICVESVLDSLSENAERALSNRVGSVTGADRVLE</sequence>
<protein>
    <submittedName>
        <fullName evidence="6">Uncharacterized protein</fullName>
    </submittedName>
</protein>
<organism evidence="6 7">
    <name type="scientific">Phytophthora cactorum</name>
    <dbReference type="NCBI Taxonomy" id="29920"/>
    <lineage>
        <taxon>Eukaryota</taxon>
        <taxon>Sar</taxon>
        <taxon>Stramenopiles</taxon>
        <taxon>Oomycota</taxon>
        <taxon>Peronosporomycetes</taxon>
        <taxon>Peronosporales</taxon>
        <taxon>Peronosporaceae</taxon>
        <taxon>Phytophthora</taxon>
    </lineage>
</organism>
<proteinExistence type="predicted"/>
<dbReference type="EMBL" id="RCMI01000965">
    <property type="protein sequence ID" value="KAG2893306.1"/>
    <property type="molecule type" value="Genomic_DNA"/>
</dbReference>
<name>A0A8T1H7F0_9STRA</name>
<reference evidence="6" key="1">
    <citation type="submission" date="2018-05" db="EMBL/GenBank/DDBJ databases">
        <title>Effector identification in a new, highly contiguous assembly of the strawberry crown rot pathogen Phytophthora cactorum.</title>
        <authorList>
            <person name="Armitage A.D."/>
            <person name="Nellist C.F."/>
            <person name="Bates H."/>
            <person name="Vickerstaff R.J."/>
            <person name="Harrison R.J."/>
        </authorList>
    </citation>
    <scope>NUCLEOTIDE SEQUENCE</scope>
    <source>
        <strain evidence="2">15-7</strain>
        <strain evidence="3">4032</strain>
        <strain evidence="4">4040</strain>
        <strain evidence="5">P415</strain>
        <strain evidence="6">P421</strain>
    </source>
</reference>
<dbReference type="Proteomes" id="UP000736787">
    <property type="component" value="Unassembled WGS sequence"/>
</dbReference>
<evidence type="ECO:0000313" key="4">
    <source>
        <dbReference type="EMBL" id="KAG2896410.1"/>
    </source>
</evidence>
<feature type="region of interest" description="Disordered" evidence="1">
    <location>
        <begin position="115"/>
        <end position="134"/>
    </location>
</feature>
<dbReference type="EMBL" id="RCML01000939">
    <property type="protein sequence ID" value="KAG2967344.1"/>
    <property type="molecule type" value="Genomic_DNA"/>
</dbReference>
<comment type="caution">
    <text evidence="6">The sequence shown here is derived from an EMBL/GenBank/DDBJ whole genome shotgun (WGS) entry which is preliminary data.</text>
</comment>
<evidence type="ECO:0000313" key="2">
    <source>
        <dbReference type="EMBL" id="KAG2831069.1"/>
    </source>
</evidence>
<feature type="compositionally biased region" description="Basic and acidic residues" evidence="1">
    <location>
        <begin position="115"/>
        <end position="126"/>
    </location>
</feature>
<evidence type="ECO:0000313" key="3">
    <source>
        <dbReference type="EMBL" id="KAG2893306.1"/>
    </source>
</evidence>
<evidence type="ECO:0000256" key="1">
    <source>
        <dbReference type="SAM" id="MobiDB-lite"/>
    </source>
</evidence>
<dbReference type="AlphaFoldDB" id="A0A8T1H7F0"/>
<dbReference type="Proteomes" id="UP000697107">
    <property type="component" value="Unassembled WGS sequence"/>
</dbReference>
<evidence type="ECO:0000313" key="6">
    <source>
        <dbReference type="EMBL" id="KAG3208285.1"/>
    </source>
</evidence>
<accession>A0A8T1H7F0</accession>
<gene>
    <name evidence="2" type="ORF">PC113_g20995</name>
    <name evidence="3" type="ORF">PC115_g18524</name>
    <name evidence="4" type="ORF">PC117_g23020</name>
    <name evidence="5" type="ORF">PC118_g18647</name>
    <name evidence="6" type="ORF">PC129_g20687</name>
</gene>
<dbReference type="EMBL" id="RCMK01001343">
    <property type="protein sequence ID" value="KAG2896410.1"/>
    <property type="molecule type" value="Genomic_DNA"/>
</dbReference>
<dbReference type="EMBL" id="RCMV01001506">
    <property type="protein sequence ID" value="KAG3208285.1"/>
    <property type="molecule type" value="Genomic_DNA"/>
</dbReference>
<dbReference type="Proteomes" id="UP000774804">
    <property type="component" value="Unassembled WGS sequence"/>
</dbReference>
<dbReference type="Proteomes" id="UP000735874">
    <property type="component" value="Unassembled WGS sequence"/>
</dbReference>
<evidence type="ECO:0000313" key="7">
    <source>
        <dbReference type="Proteomes" id="UP000760860"/>
    </source>
</evidence>
<dbReference type="EMBL" id="RCMG01001294">
    <property type="protein sequence ID" value="KAG2831069.1"/>
    <property type="molecule type" value="Genomic_DNA"/>
</dbReference>
<evidence type="ECO:0000313" key="5">
    <source>
        <dbReference type="EMBL" id="KAG2967344.1"/>
    </source>
</evidence>
<dbReference type="Proteomes" id="UP000760860">
    <property type="component" value="Unassembled WGS sequence"/>
</dbReference>